<accession>A0A0D3HK30</accession>
<protein>
    <submittedName>
        <fullName evidence="1">Uncharacterized protein</fullName>
    </submittedName>
</protein>
<organism evidence="1">
    <name type="scientific">Oryza barthii</name>
    <dbReference type="NCBI Taxonomy" id="65489"/>
    <lineage>
        <taxon>Eukaryota</taxon>
        <taxon>Viridiplantae</taxon>
        <taxon>Streptophyta</taxon>
        <taxon>Embryophyta</taxon>
        <taxon>Tracheophyta</taxon>
        <taxon>Spermatophyta</taxon>
        <taxon>Magnoliopsida</taxon>
        <taxon>Liliopsida</taxon>
        <taxon>Poales</taxon>
        <taxon>Poaceae</taxon>
        <taxon>BOP clade</taxon>
        <taxon>Oryzoideae</taxon>
        <taxon>Oryzeae</taxon>
        <taxon>Oryzinae</taxon>
        <taxon>Oryza</taxon>
    </lineage>
</organism>
<dbReference type="Proteomes" id="UP000026960">
    <property type="component" value="Chromosome 11"/>
</dbReference>
<reference evidence="1" key="2">
    <citation type="submission" date="2015-03" db="UniProtKB">
        <authorList>
            <consortium name="EnsemblPlants"/>
        </authorList>
    </citation>
    <scope>IDENTIFICATION</scope>
</reference>
<dbReference type="PaxDb" id="65489-OBART11G08160.1"/>
<dbReference type="Gramene" id="OBART11G08160.1">
    <property type="protein sequence ID" value="OBART11G08160.1"/>
    <property type="gene ID" value="OBART11G08160"/>
</dbReference>
<proteinExistence type="predicted"/>
<evidence type="ECO:0000313" key="1">
    <source>
        <dbReference type="EnsemblPlants" id="OBART11G08160.1"/>
    </source>
</evidence>
<dbReference type="AlphaFoldDB" id="A0A0D3HK30"/>
<reference evidence="1" key="1">
    <citation type="journal article" date="2009" name="Rice">
        <title>De Novo Next Generation Sequencing of Plant Genomes.</title>
        <authorList>
            <person name="Rounsley S."/>
            <person name="Marri P.R."/>
            <person name="Yu Y."/>
            <person name="He R."/>
            <person name="Sisneros N."/>
            <person name="Goicoechea J.L."/>
            <person name="Lee S.J."/>
            <person name="Angelova A."/>
            <person name="Kudrna D."/>
            <person name="Luo M."/>
            <person name="Affourtit J."/>
            <person name="Desany B."/>
            <person name="Knight J."/>
            <person name="Niazi F."/>
            <person name="Egholm M."/>
            <person name="Wing R.A."/>
        </authorList>
    </citation>
    <scope>NUCLEOTIDE SEQUENCE [LARGE SCALE GENOMIC DNA]</scope>
    <source>
        <strain evidence="1">cv. IRGC 105608</strain>
    </source>
</reference>
<dbReference type="EnsemblPlants" id="OBART11G08160.1">
    <property type="protein sequence ID" value="OBART11G08160.1"/>
    <property type="gene ID" value="OBART11G08160"/>
</dbReference>
<keyword evidence="2" id="KW-1185">Reference proteome</keyword>
<dbReference type="HOGENOM" id="CLU_166384_0_0_1"/>
<name>A0A0D3HK30_9ORYZ</name>
<sequence>MLQRDHILETNRPSQCKFRVRISDDHDLQSLQTEKNQISHSLTERLTAVSEEHGQVATVVRDPETSLPVLSTDCSDIFLQSTKRPILHTWITAWAERALGCHEQLPGLADAHQEVKMPCG</sequence>
<evidence type="ECO:0000313" key="2">
    <source>
        <dbReference type="Proteomes" id="UP000026960"/>
    </source>
</evidence>